<dbReference type="STRING" id="1703779.AMJ83_07505"/>
<dbReference type="EMBL" id="LJUJ01000015">
    <property type="protein sequence ID" value="KPK63304.1"/>
    <property type="molecule type" value="Genomic_DNA"/>
</dbReference>
<dbReference type="SUPFAM" id="SSF55073">
    <property type="entry name" value="Nucleotide cyclase"/>
    <property type="match status" value="1"/>
</dbReference>
<dbReference type="Gene3D" id="3.30.70.270">
    <property type="match status" value="1"/>
</dbReference>
<organism evidence="5 6">
    <name type="scientific">candidate division WOR_3 bacterium SM23_42</name>
    <dbReference type="NCBI Taxonomy" id="1703779"/>
    <lineage>
        <taxon>Bacteria</taxon>
        <taxon>Bacteria division WOR-3</taxon>
    </lineage>
</organism>
<keyword evidence="1" id="KW-0547">Nucleotide-binding</keyword>
<feature type="repeat" description="TPR" evidence="3">
    <location>
        <begin position="643"/>
        <end position="676"/>
    </location>
</feature>
<dbReference type="FunFam" id="3.30.70.270:FF:000001">
    <property type="entry name" value="Diguanylate cyclase domain protein"/>
    <property type="match status" value="1"/>
</dbReference>
<feature type="repeat" description="TPR" evidence="3">
    <location>
        <begin position="719"/>
        <end position="752"/>
    </location>
</feature>
<dbReference type="SUPFAM" id="SSF48452">
    <property type="entry name" value="TPR-like"/>
    <property type="match status" value="3"/>
</dbReference>
<dbReference type="InterPro" id="IPR011990">
    <property type="entry name" value="TPR-like_helical_dom_sf"/>
</dbReference>
<dbReference type="NCBIfam" id="TIGR00254">
    <property type="entry name" value="GGDEF"/>
    <property type="match status" value="1"/>
</dbReference>
<feature type="domain" description="GGDEF" evidence="4">
    <location>
        <begin position="34"/>
        <end position="163"/>
    </location>
</feature>
<reference evidence="5 6" key="1">
    <citation type="journal article" date="2015" name="Microbiome">
        <title>Genomic resolution of linkages in carbon, nitrogen, and sulfur cycling among widespread estuary sediment bacteria.</title>
        <authorList>
            <person name="Baker B.J."/>
            <person name="Lazar C.S."/>
            <person name="Teske A.P."/>
            <person name="Dick G.J."/>
        </authorList>
    </citation>
    <scope>NUCLEOTIDE SEQUENCE [LARGE SCALE GENOMIC DNA]</scope>
    <source>
        <strain evidence="5">SM23_42</strain>
    </source>
</reference>
<protein>
    <recommendedName>
        <fullName evidence="4">GGDEF domain-containing protein</fullName>
    </recommendedName>
</protein>
<dbReference type="PROSITE" id="PS50005">
    <property type="entry name" value="TPR"/>
    <property type="match status" value="3"/>
</dbReference>
<dbReference type="CDD" id="cd01949">
    <property type="entry name" value="GGDEF"/>
    <property type="match status" value="1"/>
</dbReference>
<evidence type="ECO:0000259" key="4">
    <source>
        <dbReference type="PROSITE" id="PS50887"/>
    </source>
</evidence>
<comment type="caution">
    <text evidence="5">The sequence shown here is derived from an EMBL/GenBank/DDBJ whole genome shotgun (WGS) entry which is preliminary data.</text>
</comment>
<evidence type="ECO:0000256" key="2">
    <source>
        <dbReference type="ARBA" id="ARBA00022840"/>
    </source>
</evidence>
<gene>
    <name evidence="5" type="ORF">AMJ83_07505</name>
</gene>
<dbReference type="Proteomes" id="UP000051373">
    <property type="component" value="Unassembled WGS sequence"/>
</dbReference>
<sequence length="1049" mass="121334">MKEIYRDELTGCYNRRYMHYWIENEIKRANRFDTKFTLILLDIDDFRKINNNFGHLEGDRVLAKFAEFLRANIREVDSIVRYGGDEFIVLMPNSNAKGALELGNRIIKALNTIELRTHTIHCSVGFAVFPDDATKAEGLVSQADSLMYQAKKQGKNRIGMKHEAIRRLRIPSPVTIGRDDETNWCLTQLKDHQTIFIAGEVGIGKTRLVIETKDRLNTQVIARGNAYEALSSVAYHPFKNMFSELINKDFALVQQTVKRMAEVYQSELTKLMPAEGILRVVQTEELDKYRLFNAVSEFLLKLSEAVYPGTTILFMDDLHWVDRPSCELLDFLMRSMSPNVKIFGTYRVEEVKNSPLSDYWGIWARERLYTQITLSPLSEEQSNQLLEAIAGGLPSAASKVIYHESGGNPFFIEEILTEFHRRKKLYWDGHQWIFVKSMAGSIPSSIEETIKRKLKLMDHEVRKFLEIAAVFGQEFSADIIAIASKRNVGQIMEALDELCRLGCIKPRASDTYFFSEDIVRQIVYKNIKRGNLLQYHRMVGEAIETVFHGVISNYHEQLAHHFALARDGAKALVYSKKAALKARDNYAHSLALTFYETALKYEENIEEIFQIRLSLADIYISIGNYKKAVEQLHFCLEINPNAYRAYEKLGNVYEKIGEYRRSLKYYERGMRITQGTSAVSIFRAALAWLYTRMGQYKRAKEECEDMLRKKKQISSHTLGDAYVILGVILLRLGKFNRAEQCFKKSLKIRRSIGDKKNIAACYVDLGLNYQGKFNIRMSERFFNRALSIYQEVGYQEGILITLNNLGVMYANYDLPKAEAYCLEALSKAKLIGAKRTIVLLYNNLGMIGYSRLMNEQAQTSFKQALRLAKEIKFYEGIIFASISLSELHRDKGRTKRGRVHLETALRVAEQINVKFLNIDCLMEKMEYYLRARQYKRADRLAKKMTVQLKTESNVLYKIYNLMYRARILAASRNFSRAHNYYSRAFNYVKTLPENKISGEIYYLRGIAFKKEGRLKESLKMFLQADQIFKKIGNLRYLEKIEQEIAGAKV</sequence>
<dbReference type="SUPFAM" id="SSF52540">
    <property type="entry name" value="P-loop containing nucleoside triphosphate hydrolases"/>
    <property type="match status" value="1"/>
</dbReference>
<dbReference type="SMART" id="SM00267">
    <property type="entry name" value="GGDEF"/>
    <property type="match status" value="1"/>
</dbReference>
<dbReference type="Pfam" id="PF13191">
    <property type="entry name" value="AAA_16"/>
    <property type="match status" value="1"/>
</dbReference>
<name>A0A0S8FRD0_UNCW3</name>
<evidence type="ECO:0000313" key="5">
    <source>
        <dbReference type="EMBL" id="KPK63304.1"/>
    </source>
</evidence>
<keyword evidence="3" id="KW-0802">TPR repeat</keyword>
<dbReference type="Pfam" id="PF13424">
    <property type="entry name" value="TPR_12"/>
    <property type="match status" value="1"/>
</dbReference>
<dbReference type="PANTHER" id="PTHR16305">
    <property type="entry name" value="TESTICULAR SOLUBLE ADENYLYL CYCLASE"/>
    <property type="match status" value="1"/>
</dbReference>
<proteinExistence type="predicted"/>
<evidence type="ECO:0000256" key="1">
    <source>
        <dbReference type="ARBA" id="ARBA00022741"/>
    </source>
</evidence>
<dbReference type="InterPro" id="IPR056834">
    <property type="entry name" value="ARM_TT21_C"/>
</dbReference>
<dbReference type="InterPro" id="IPR029787">
    <property type="entry name" value="Nucleotide_cyclase"/>
</dbReference>
<dbReference type="AlphaFoldDB" id="A0A0S8FRD0"/>
<dbReference type="Gene3D" id="1.25.40.10">
    <property type="entry name" value="Tetratricopeptide repeat domain"/>
    <property type="match status" value="3"/>
</dbReference>
<evidence type="ECO:0000313" key="6">
    <source>
        <dbReference type="Proteomes" id="UP000051373"/>
    </source>
</evidence>
<dbReference type="GO" id="GO:0005737">
    <property type="term" value="C:cytoplasm"/>
    <property type="evidence" value="ECO:0007669"/>
    <property type="project" value="TreeGrafter"/>
</dbReference>
<keyword evidence="2" id="KW-0067">ATP-binding</keyword>
<dbReference type="SMART" id="SM00028">
    <property type="entry name" value="TPR"/>
    <property type="match status" value="7"/>
</dbReference>
<dbReference type="PANTHER" id="PTHR16305:SF28">
    <property type="entry name" value="GUANYLATE CYCLASE DOMAIN-CONTAINING PROTEIN"/>
    <property type="match status" value="1"/>
</dbReference>
<dbReference type="InterPro" id="IPR043128">
    <property type="entry name" value="Rev_trsase/Diguanyl_cyclase"/>
</dbReference>
<accession>A0A0S8FRD0</accession>
<dbReference type="GO" id="GO:0004016">
    <property type="term" value="F:adenylate cyclase activity"/>
    <property type="evidence" value="ECO:0007669"/>
    <property type="project" value="TreeGrafter"/>
</dbReference>
<dbReference type="InterPro" id="IPR019734">
    <property type="entry name" value="TPR_rpt"/>
</dbReference>
<feature type="repeat" description="TPR" evidence="3">
    <location>
        <begin position="609"/>
        <end position="642"/>
    </location>
</feature>
<dbReference type="PROSITE" id="PS50887">
    <property type="entry name" value="GGDEF"/>
    <property type="match status" value="1"/>
</dbReference>
<evidence type="ECO:0000256" key="3">
    <source>
        <dbReference type="PROSITE-ProRule" id="PRU00339"/>
    </source>
</evidence>
<dbReference type="Gene3D" id="3.40.50.300">
    <property type="entry name" value="P-loop containing nucleotide triphosphate hydrolases"/>
    <property type="match status" value="1"/>
</dbReference>
<dbReference type="PROSITE" id="PS50293">
    <property type="entry name" value="TPR_REGION"/>
    <property type="match status" value="1"/>
</dbReference>
<dbReference type="InterPro" id="IPR041664">
    <property type="entry name" value="AAA_16"/>
</dbReference>
<dbReference type="InterPro" id="IPR000160">
    <property type="entry name" value="GGDEF_dom"/>
</dbReference>
<dbReference type="Pfam" id="PF00990">
    <property type="entry name" value="GGDEF"/>
    <property type="match status" value="1"/>
</dbReference>
<dbReference type="Pfam" id="PF25063">
    <property type="entry name" value="ARM_TT21_C"/>
    <property type="match status" value="1"/>
</dbReference>
<dbReference type="GO" id="GO:0005524">
    <property type="term" value="F:ATP binding"/>
    <property type="evidence" value="ECO:0007669"/>
    <property type="project" value="UniProtKB-KW"/>
</dbReference>
<dbReference type="InterPro" id="IPR027417">
    <property type="entry name" value="P-loop_NTPase"/>
</dbReference>